<reference evidence="12" key="1">
    <citation type="submission" date="2022-12" db="EMBL/GenBank/DDBJ databases">
        <authorList>
            <person name="Petersen C."/>
        </authorList>
    </citation>
    <scope>NUCLEOTIDE SEQUENCE</scope>
    <source>
        <strain evidence="12">IBT 16125</strain>
    </source>
</reference>
<dbReference type="SUPFAM" id="SSF56112">
    <property type="entry name" value="Protein kinase-like (PK-like)"/>
    <property type="match status" value="1"/>
</dbReference>
<dbReference type="GO" id="GO:0005524">
    <property type="term" value="F:ATP binding"/>
    <property type="evidence" value="ECO:0007669"/>
    <property type="project" value="UniProtKB-UniRule"/>
</dbReference>
<dbReference type="SMART" id="SM00220">
    <property type="entry name" value="S_TKc"/>
    <property type="match status" value="1"/>
</dbReference>
<evidence type="ECO:0000256" key="6">
    <source>
        <dbReference type="ARBA" id="ARBA00022840"/>
    </source>
</evidence>
<dbReference type="EC" id="2.7.11.1" evidence="1"/>
<protein>
    <recommendedName>
        <fullName evidence="1">non-specific serine/threonine protein kinase</fullName>
        <ecNumber evidence="1">2.7.11.1</ecNumber>
    </recommendedName>
</protein>
<evidence type="ECO:0000256" key="10">
    <source>
        <dbReference type="RuleBase" id="RU000304"/>
    </source>
</evidence>
<dbReference type="Proteomes" id="UP001213681">
    <property type="component" value="Unassembled WGS sequence"/>
</dbReference>
<dbReference type="GO" id="GO:0005829">
    <property type="term" value="C:cytosol"/>
    <property type="evidence" value="ECO:0007669"/>
    <property type="project" value="TreeGrafter"/>
</dbReference>
<dbReference type="Pfam" id="PF00069">
    <property type="entry name" value="Pkinase"/>
    <property type="match status" value="1"/>
</dbReference>
<name>A0AAD6BY19_9EURO</name>
<evidence type="ECO:0000313" key="13">
    <source>
        <dbReference type="Proteomes" id="UP001213681"/>
    </source>
</evidence>
<comment type="caution">
    <text evidence="12">The sequence shown here is derived from an EMBL/GenBank/DDBJ whole genome shotgun (WGS) entry which is preliminary data.</text>
</comment>
<keyword evidence="4 9" id="KW-0547">Nucleotide-binding</keyword>
<keyword evidence="2 10" id="KW-0723">Serine/threonine-protein kinase</keyword>
<comment type="catalytic activity">
    <reaction evidence="7">
        <text>L-threonyl-[protein] + ATP = O-phospho-L-threonyl-[protein] + ADP + H(+)</text>
        <dbReference type="Rhea" id="RHEA:46608"/>
        <dbReference type="Rhea" id="RHEA-COMP:11060"/>
        <dbReference type="Rhea" id="RHEA-COMP:11605"/>
        <dbReference type="ChEBI" id="CHEBI:15378"/>
        <dbReference type="ChEBI" id="CHEBI:30013"/>
        <dbReference type="ChEBI" id="CHEBI:30616"/>
        <dbReference type="ChEBI" id="CHEBI:61977"/>
        <dbReference type="ChEBI" id="CHEBI:456216"/>
        <dbReference type="EC" id="2.7.11.1"/>
    </reaction>
</comment>
<dbReference type="AlphaFoldDB" id="A0AAD6BY19"/>
<evidence type="ECO:0000256" key="8">
    <source>
        <dbReference type="ARBA" id="ARBA00048679"/>
    </source>
</evidence>
<dbReference type="InterPro" id="IPR011009">
    <property type="entry name" value="Kinase-like_dom_sf"/>
</dbReference>
<comment type="catalytic activity">
    <reaction evidence="8">
        <text>L-seryl-[protein] + ATP = O-phospho-L-seryl-[protein] + ADP + H(+)</text>
        <dbReference type="Rhea" id="RHEA:17989"/>
        <dbReference type="Rhea" id="RHEA-COMP:9863"/>
        <dbReference type="Rhea" id="RHEA-COMP:11604"/>
        <dbReference type="ChEBI" id="CHEBI:15378"/>
        <dbReference type="ChEBI" id="CHEBI:29999"/>
        <dbReference type="ChEBI" id="CHEBI:30616"/>
        <dbReference type="ChEBI" id="CHEBI:83421"/>
        <dbReference type="ChEBI" id="CHEBI:456216"/>
        <dbReference type="EC" id="2.7.11.1"/>
    </reaction>
</comment>
<evidence type="ECO:0000256" key="2">
    <source>
        <dbReference type="ARBA" id="ARBA00022527"/>
    </source>
</evidence>
<proteinExistence type="inferred from homology"/>
<dbReference type="PROSITE" id="PS00108">
    <property type="entry name" value="PROTEIN_KINASE_ST"/>
    <property type="match status" value="1"/>
</dbReference>
<dbReference type="PANTHER" id="PTHR24343:SF558">
    <property type="entry name" value="PROTEIN KINASE DOMAIN-CONTAINING PROTEIN"/>
    <property type="match status" value="1"/>
</dbReference>
<evidence type="ECO:0000256" key="3">
    <source>
        <dbReference type="ARBA" id="ARBA00022679"/>
    </source>
</evidence>
<reference evidence="12" key="2">
    <citation type="journal article" date="2023" name="IMA Fungus">
        <title>Comparative genomic study of the Penicillium genus elucidates a diverse pangenome and 15 lateral gene transfer events.</title>
        <authorList>
            <person name="Petersen C."/>
            <person name="Sorensen T."/>
            <person name="Nielsen M.R."/>
            <person name="Sondergaard T.E."/>
            <person name="Sorensen J.L."/>
            <person name="Fitzpatrick D.A."/>
            <person name="Frisvad J.C."/>
            <person name="Nielsen K.L."/>
        </authorList>
    </citation>
    <scope>NUCLEOTIDE SEQUENCE</scope>
    <source>
        <strain evidence="12">IBT 16125</strain>
    </source>
</reference>
<feature type="domain" description="Protein kinase" evidence="11">
    <location>
        <begin position="14"/>
        <end position="285"/>
    </location>
</feature>
<evidence type="ECO:0000256" key="4">
    <source>
        <dbReference type="ARBA" id="ARBA00022741"/>
    </source>
</evidence>
<evidence type="ECO:0000256" key="9">
    <source>
        <dbReference type="PROSITE-ProRule" id="PRU10141"/>
    </source>
</evidence>
<dbReference type="Gene3D" id="1.10.510.10">
    <property type="entry name" value="Transferase(Phosphotransferase) domain 1"/>
    <property type="match status" value="1"/>
</dbReference>
<sequence>MAVENMAEVPKKYGKLCGIVGRGSTGVVFLSHKVQEWHPSIDCYYAIKVFRRGTRTSETAYQRRIEAEFSISSSLRHQNVVRKFDLLRIGIDSLCECLEYCSGGDLHSLVVVTGQLEQVEADCFFKQPMCGVNYIHEMGIAHRDLKPENLLLTPSGCLKISDFGGAECFRHAGESDIHISRTRRHSRPYVSAEQYLNREFDPRSGDIWAAAMIYVVMRTGRIPWEIATDDDENFRDYVLDRGVGRGYFLVEDICHMASRPVIYLMLEIDQMARPNTNQILRSQWLQEVEACTNEESGLV</sequence>
<comment type="similarity">
    <text evidence="10">Belongs to the protein kinase superfamily.</text>
</comment>
<accession>A0AAD6BY19</accession>
<dbReference type="InterPro" id="IPR008271">
    <property type="entry name" value="Ser/Thr_kinase_AS"/>
</dbReference>
<keyword evidence="6 9" id="KW-0067">ATP-binding</keyword>
<keyword evidence="5" id="KW-0418">Kinase</keyword>
<keyword evidence="13" id="KW-1185">Reference proteome</keyword>
<dbReference type="InterPro" id="IPR000719">
    <property type="entry name" value="Prot_kinase_dom"/>
</dbReference>
<gene>
    <name evidence="12" type="ORF">N7458_009125</name>
</gene>
<evidence type="ECO:0000256" key="5">
    <source>
        <dbReference type="ARBA" id="ARBA00022777"/>
    </source>
</evidence>
<feature type="binding site" evidence="9">
    <location>
        <position position="48"/>
    </location>
    <ligand>
        <name>ATP</name>
        <dbReference type="ChEBI" id="CHEBI:30616"/>
    </ligand>
</feature>
<dbReference type="GeneID" id="81602750"/>
<dbReference type="PANTHER" id="PTHR24343">
    <property type="entry name" value="SERINE/THREONINE KINASE"/>
    <property type="match status" value="1"/>
</dbReference>
<dbReference type="PROSITE" id="PS00107">
    <property type="entry name" value="PROTEIN_KINASE_ATP"/>
    <property type="match status" value="1"/>
</dbReference>
<dbReference type="EMBL" id="JAPVEA010000008">
    <property type="protein sequence ID" value="KAJ5438127.1"/>
    <property type="molecule type" value="Genomic_DNA"/>
</dbReference>
<dbReference type="PROSITE" id="PS50011">
    <property type="entry name" value="PROTEIN_KINASE_DOM"/>
    <property type="match status" value="1"/>
</dbReference>
<keyword evidence="3" id="KW-0808">Transferase</keyword>
<evidence type="ECO:0000256" key="1">
    <source>
        <dbReference type="ARBA" id="ARBA00012513"/>
    </source>
</evidence>
<dbReference type="GO" id="GO:0030003">
    <property type="term" value="P:intracellular monoatomic cation homeostasis"/>
    <property type="evidence" value="ECO:0007669"/>
    <property type="project" value="TreeGrafter"/>
</dbReference>
<evidence type="ECO:0000256" key="7">
    <source>
        <dbReference type="ARBA" id="ARBA00047899"/>
    </source>
</evidence>
<dbReference type="InterPro" id="IPR017441">
    <property type="entry name" value="Protein_kinase_ATP_BS"/>
</dbReference>
<dbReference type="GO" id="GO:0004674">
    <property type="term" value="F:protein serine/threonine kinase activity"/>
    <property type="evidence" value="ECO:0007669"/>
    <property type="project" value="UniProtKB-KW"/>
</dbReference>
<evidence type="ECO:0000313" key="12">
    <source>
        <dbReference type="EMBL" id="KAJ5438127.1"/>
    </source>
</evidence>
<dbReference type="RefSeq" id="XP_056761356.1">
    <property type="nucleotide sequence ID" value="XM_056912507.1"/>
</dbReference>
<evidence type="ECO:0000259" key="11">
    <source>
        <dbReference type="PROSITE" id="PS50011"/>
    </source>
</evidence>
<organism evidence="12 13">
    <name type="scientific">Penicillium daleae</name>
    <dbReference type="NCBI Taxonomy" id="63821"/>
    <lineage>
        <taxon>Eukaryota</taxon>
        <taxon>Fungi</taxon>
        <taxon>Dikarya</taxon>
        <taxon>Ascomycota</taxon>
        <taxon>Pezizomycotina</taxon>
        <taxon>Eurotiomycetes</taxon>
        <taxon>Eurotiomycetidae</taxon>
        <taxon>Eurotiales</taxon>
        <taxon>Aspergillaceae</taxon>
        <taxon>Penicillium</taxon>
    </lineage>
</organism>